<dbReference type="PROSITE" id="PS50234">
    <property type="entry name" value="VWFA"/>
    <property type="match status" value="1"/>
</dbReference>
<evidence type="ECO:0000313" key="3">
    <source>
        <dbReference type="Proteomes" id="UP000192223"/>
    </source>
</evidence>
<dbReference type="GeneID" id="108740616"/>
<dbReference type="GO" id="GO:0005737">
    <property type="term" value="C:cytoplasm"/>
    <property type="evidence" value="ECO:0007669"/>
    <property type="project" value="TreeGrafter"/>
</dbReference>
<evidence type="ECO:0000313" key="4">
    <source>
        <dbReference type="RefSeq" id="XP_018330489.1"/>
    </source>
</evidence>
<accession>A0A1W4X328</accession>
<feature type="compositionally biased region" description="Gly residues" evidence="1">
    <location>
        <begin position="734"/>
        <end position="743"/>
    </location>
</feature>
<proteinExistence type="predicted"/>
<sequence>MGLPDFPVENLKFAVKILENNPGVTVHDVISYLYPYYLLPKSSIKSVEILLEQFKIMSKNKQTISLSNLSQSFKNLLKNKETKTFIETPYQQQILEKMLQSTKVTDLCVIGPKGCGKSILTSQLSNLVNKDTEDIVLYHDMTSRDLIQQRTTLENGDTVWRFSPLITAALEGKIAVLDGIHRIHSSTLSVLHRLVHDRELQLYDGKRLISSEKYDKIKENYGLSDEQLHESGILKIHSGFQIIALGEPPTTQGVTNWLTPEVISLFLFQEVRPLLKQEETEIISKAFGPICNSMKQLIELAHILRSNSDNTLKSLSGHLSTRQLLRIASRLSKFPSNDTYDIIQNTFMSKFLPPLARQALEKTLQRLQIFPLEQTSKSEISWKIEDDILTIGSTSCPIYKTDSITRIPSTLFYDIPQHLALMERILQDFLLGSHLLLVGNQGVGKNKVVDRFLELMNRPREYIQLHRDTTVQTLTTQPTIKDGVLVHEDSPLVKAVKFGHVLIVDEADKAPTHVTCILKTLVESGQMTLSDGRKIIKKDVEATHPNQIKIHPDFRMIVLANRPGFPFLGNDFFGALGDLFSCHAVDNPSEESEISLLKQYGPNVPESIIKTLVGIFGELRTMADQGLVAYPYSTREVVNIVKHLQKFPDTDLEDTLLNVLDFDKYSPEVLDTVADVLSKYGFRKSVIFNEEYYAKKRAKEKLKMSIERKSGLDTNGPKHGKEDPKNEPHVGGNTWAGGTGGRDTAGLGGKGGPYRLDKGHQVHQLSDEEKAAVPEHVRKAAQEMGRKAFQERLKEIGMSGYDASLYAQLSNAVAKEVQSLRVILNTLQSKNKERQWSRHQTSGELDDVKLIDGLLGEKTVFRRRIDQQPEPGTPQIKSKRLRLVVDVSGSMYRFNGYDGRLERELEAVILLMEAMKGFEDKIEYDIMGHSGEEDNIVFVKKKEIPKNNKERLDVIQTMHAHSQFCLSGDHTLQATQLAVKSLAEEDCDEAIVVILSDANLQRYGIKPADLGAALTAYPNVNAYAVFIGSLGDQAER</sequence>
<organism evidence="3 4">
    <name type="scientific">Agrilus planipennis</name>
    <name type="common">Emerald ash borer</name>
    <name type="synonym">Agrilus marcopoli</name>
    <dbReference type="NCBI Taxonomy" id="224129"/>
    <lineage>
        <taxon>Eukaryota</taxon>
        <taxon>Metazoa</taxon>
        <taxon>Ecdysozoa</taxon>
        <taxon>Arthropoda</taxon>
        <taxon>Hexapoda</taxon>
        <taxon>Insecta</taxon>
        <taxon>Pterygota</taxon>
        <taxon>Neoptera</taxon>
        <taxon>Endopterygota</taxon>
        <taxon>Coleoptera</taxon>
        <taxon>Polyphaga</taxon>
        <taxon>Elateriformia</taxon>
        <taxon>Buprestoidea</taxon>
        <taxon>Buprestidae</taxon>
        <taxon>Agrilinae</taxon>
        <taxon>Agrilus</taxon>
    </lineage>
</organism>
<dbReference type="InParanoid" id="A0A1W4X328"/>
<evidence type="ECO:0000256" key="1">
    <source>
        <dbReference type="SAM" id="MobiDB-lite"/>
    </source>
</evidence>
<dbReference type="STRING" id="224129.A0A1W4X328"/>
<feature type="domain" description="VWFA" evidence="2">
    <location>
        <begin position="880"/>
        <end position="1036"/>
    </location>
</feature>
<dbReference type="InterPro" id="IPR027417">
    <property type="entry name" value="P-loop_NTPase"/>
</dbReference>
<dbReference type="PANTHER" id="PTHR21610:SF9">
    <property type="entry name" value="VON WILLEBRAND FACTOR A DOMAIN-CONTAINING PROTEIN 8"/>
    <property type="match status" value="1"/>
</dbReference>
<dbReference type="KEGG" id="apln:108740616"/>
<gene>
    <name evidence="4" type="primary">LOC108740616</name>
</gene>
<dbReference type="GO" id="GO:0005524">
    <property type="term" value="F:ATP binding"/>
    <property type="evidence" value="ECO:0007669"/>
    <property type="project" value="InterPro"/>
</dbReference>
<dbReference type="GO" id="GO:0032991">
    <property type="term" value="C:protein-containing complex"/>
    <property type="evidence" value="ECO:0007669"/>
    <property type="project" value="UniProtKB-ARBA"/>
</dbReference>
<dbReference type="InterPro" id="IPR011704">
    <property type="entry name" value="ATPase_dyneun-rel_AAA"/>
</dbReference>
<dbReference type="OrthoDB" id="5186at2759"/>
<protein>
    <submittedName>
        <fullName evidence="4">von Willebrand factor A domain-containing protein 8</fullName>
    </submittedName>
</protein>
<dbReference type="Gene3D" id="3.40.50.300">
    <property type="entry name" value="P-loop containing nucleotide triphosphate hydrolases"/>
    <property type="match status" value="2"/>
</dbReference>
<dbReference type="SUPFAM" id="SSF53300">
    <property type="entry name" value="vWA-like"/>
    <property type="match status" value="1"/>
</dbReference>
<dbReference type="InterPro" id="IPR039891">
    <property type="entry name" value="VWA8"/>
</dbReference>
<keyword evidence="3" id="KW-1185">Reference proteome</keyword>
<dbReference type="GO" id="GO:0016887">
    <property type="term" value="F:ATP hydrolysis activity"/>
    <property type="evidence" value="ECO:0007669"/>
    <property type="project" value="InterPro"/>
</dbReference>
<dbReference type="FunFam" id="3.40.50.300:FF:000663">
    <property type="entry name" value="von Willebrand factor A domain containing 8"/>
    <property type="match status" value="1"/>
</dbReference>
<dbReference type="RefSeq" id="XP_018330489.1">
    <property type="nucleotide sequence ID" value="XM_018474987.1"/>
</dbReference>
<dbReference type="FunCoup" id="A0A1W4X328">
    <property type="interactions" value="1132"/>
</dbReference>
<dbReference type="Pfam" id="PF07728">
    <property type="entry name" value="AAA_5"/>
    <property type="match status" value="2"/>
</dbReference>
<dbReference type="Proteomes" id="UP000192223">
    <property type="component" value="Unplaced"/>
</dbReference>
<dbReference type="SMART" id="SM00382">
    <property type="entry name" value="AAA"/>
    <property type="match status" value="2"/>
</dbReference>
<feature type="compositionally biased region" description="Basic and acidic residues" evidence="1">
    <location>
        <begin position="719"/>
        <end position="728"/>
    </location>
</feature>
<evidence type="ECO:0000259" key="2">
    <source>
        <dbReference type="PROSITE" id="PS50234"/>
    </source>
</evidence>
<dbReference type="SUPFAM" id="SSF52540">
    <property type="entry name" value="P-loop containing nucleoside triphosphate hydrolases"/>
    <property type="match status" value="2"/>
</dbReference>
<feature type="region of interest" description="Disordered" evidence="1">
    <location>
        <begin position="706"/>
        <end position="743"/>
    </location>
</feature>
<dbReference type="InterPro" id="IPR003593">
    <property type="entry name" value="AAA+_ATPase"/>
</dbReference>
<reference evidence="4" key="1">
    <citation type="submission" date="2025-08" db="UniProtKB">
        <authorList>
            <consortium name="RefSeq"/>
        </authorList>
    </citation>
    <scope>IDENTIFICATION</scope>
    <source>
        <tissue evidence="4">Entire body</tissue>
    </source>
</reference>
<dbReference type="AlphaFoldDB" id="A0A1W4X328"/>
<dbReference type="PANTHER" id="PTHR21610">
    <property type="entry name" value="VON WILLEBRAND FACTOR A DOMAIN-CONTAINING PROTEIN 8"/>
    <property type="match status" value="1"/>
</dbReference>
<dbReference type="CTD" id="53434"/>
<dbReference type="InterPro" id="IPR002035">
    <property type="entry name" value="VWF_A"/>
</dbReference>
<name>A0A1W4X328_AGRPL</name>
<dbReference type="InterPro" id="IPR036465">
    <property type="entry name" value="vWFA_dom_sf"/>
</dbReference>